<protein>
    <submittedName>
        <fullName evidence="2">MogA/MoaB family molybdenum cofactor biosynthesis protein</fullName>
    </submittedName>
</protein>
<dbReference type="AlphaFoldDB" id="A0A429G5L4"/>
<dbReference type="EMBL" id="RCOR01000022">
    <property type="protein sequence ID" value="RSN69074.1"/>
    <property type="molecule type" value="Genomic_DNA"/>
</dbReference>
<dbReference type="Gene3D" id="3.40.980.10">
    <property type="entry name" value="MoaB/Mog-like domain"/>
    <property type="match status" value="1"/>
</dbReference>
<dbReference type="RefSeq" id="WP_125741622.1">
    <property type="nucleotide sequence ID" value="NZ_RCOR01000022.1"/>
</dbReference>
<feature type="domain" description="MoaB/Mog" evidence="1">
    <location>
        <begin position="18"/>
        <end position="163"/>
    </location>
</feature>
<proteinExistence type="predicted"/>
<dbReference type="PANTHER" id="PTHR43232:SF2">
    <property type="entry name" value="MOLYBDENUM COFACTOR BIOSYNTHESIS PROTEIN B"/>
    <property type="match status" value="1"/>
</dbReference>
<dbReference type="Proteomes" id="UP000278149">
    <property type="component" value="Unassembled WGS sequence"/>
</dbReference>
<dbReference type="SMART" id="SM00852">
    <property type="entry name" value="MoCF_biosynth"/>
    <property type="match status" value="1"/>
</dbReference>
<evidence type="ECO:0000313" key="3">
    <source>
        <dbReference type="Proteomes" id="UP000278149"/>
    </source>
</evidence>
<dbReference type="PIRSF" id="PIRSF006443">
    <property type="entry name" value="MoaB"/>
    <property type="match status" value="1"/>
</dbReference>
<name>A0A429G5L4_9CREN</name>
<evidence type="ECO:0000313" key="2">
    <source>
        <dbReference type="EMBL" id="RSN69074.1"/>
    </source>
</evidence>
<dbReference type="FunFam" id="3.40.980.10:FF:000006">
    <property type="entry name" value="Molybdenum cofactor biosynthesis protein B"/>
    <property type="match status" value="1"/>
</dbReference>
<dbReference type="GO" id="GO:0006777">
    <property type="term" value="P:Mo-molybdopterin cofactor biosynthetic process"/>
    <property type="evidence" value="ECO:0007669"/>
    <property type="project" value="InterPro"/>
</dbReference>
<sequence length="169" mass="18252">MGVPEEHRRGAPSKLSYSIFVVSTSRFSDKDKEDLTGKIAVEIVETSGNLVVRKEIIPDDEGLIRASLIRAAEDSDVIIFCGGTGVSPSDVTPEAVRPLLKKELPGFGEIFRWLSYSQIGSSAIASRASAGFYLKSLVFMLPGSPDAVKLALERLIIPEAPHLIKLARG</sequence>
<accession>A0A429G5L4</accession>
<dbReference type="PANTHER" id="PTHR43232">
    <property type="entry name" value="MOLYBDENUM COFACTOR BIOSYNTHESIS PROTEIN B"/>
    <property type="match status" value="1"/>
</dbReference>
<dbReference type="GO" id="GO:0005829">
    <property type="term" value="C:cytosol"/>
    <property type="evidence" value="ECO:0007669"/>
    <property type="project" value="TreeGrafter"/>
</dbReference>
<dbReference type="SUPFAM" id="SSF53218">
    <property type="entry name" value="Molybdenum cofactor biosynthesis proteins"/>
    <property type="match status" value="1"/>
</dbReference>
<organism evidence="2 3">
    <name type="scientific">Candidatus Korarchaeum cryptofilum</name>
    <dbReference type="NCBI Taxonomy" id="498846"/>
    <lineage>
        <taxon>Archaea</taxon>
        <taxon>Thermoproteota</taxon>
        <taxon>Candidatus Korarchaeia</taxon>
        <taxon>Candidatus Korarchaeales</taxon>
        <taxon>Candidatus Korarchaeaceae</taxon>
        <taxon>Candidatus Korarchaeum</taxon>
    </lineage>
</organism>
<comment type="caution">
    <text evidence="2">The sequence shown here is derived from an EMBL/GenBank/DDBJ whole genome shotgun (WGS) entry which is preliminary data.</text>
</comment>
<dbReference type="InterPro" id="IPR036425">
    <property type="entry name" value="MoaB/Mog-like_dom_sf"/>
</dbReference>
<reference evidence="2 3" key="1">
    <citation type="submission" date="2018-10" db="EMBL/GenBank/DDBJ databases">
        <title>Co-occurring genomic capacity for anaerobic methane metabolism and dissimilatory sulfite reduction discovered in the Korarchaeota.</title>
        <authorList>
            <person name="Mckay L.J."/>
            <person name="Dlakic M."/>
            <person name="Fields M.W."/>
            <person name="Delmont T.O."/>
            <person name="Eren A.M."/>
            <person name="Jay Z.J."/>
            <person name="Klingelsmith K.B."/>
            <person name="Rusch D.B."/>
            <person name="Inskeep W.P."/>
        </authorList>
    </citation>
    <scope>NUCLEOTIDE SEQUENCE [LARGE SCALE GENOMIC DNA]</scope>
    <source>
        <strain evidence="2 3">WS</strain>
    </source>
</reference>
<evidence type="ECO:0000259" key="1">
    <source>
        <dbReference type="SMART" id="SM00852"/>
    </source>
</evidence>
<dbReference type="InterPro" id="IPR012245">
    <property type="entry name" value="MoaB"/>
</dbReference>
<dbReference type="InterPro" id="IPR001453">
    <property type="entry name" value="MoaB/Mog_dom"/>
</dbReference>
<dbReference type="CDD" id="cd00886">
    <property type="entry name" value="MogA_MoaB"/>
    <property type="match status" value="1"/>
</dbReference>
<dbReference type="Pfam" id="PF00994">
    <property type="entry name" value="MoCF_biosynth"/>
    <property type="match status" value="1"/>
</dbReference>
<dbReference type="NCBIfam" id="TIGR00177">
    <property type="entry name" value="molyb_syn"/>
    <property type="match status" value="1"/>
</dbReference>
<gene>
    <name evidence="2" type="ORF">D9Q81_04580</name>
</gene>